<dbReference type="OrthoDB" id="9779753at2"/>
<dbReference type="Proteomes" id="UP000012589">
    <property type="component" value="Unassembled WGS sequence"/>
</dbReference>
<dbReference type="SMART" id="SM00764">
    <property type="entry name" value="Citrate_ly_lig"/>
    <property type="match status" value="1"/>
</dbReference>
<dbReference type="GO" id="GO:0005524">
    <property type="term" value="F:ATP binding"/>
    <property type="evidence" value="ECO:0007669"/>
    <property type="project" value="UniProtKB-KW"/>
</dbReference>
<protein>
    <recommendedName>
        <fullName evidence="3">Citrate lyase ligase C-terminal domain-containing protein</fullName>
    </recommendedName>
</protein>
<dbReference type="SUPFAM" id="SSF54631">
    <property type="entry name" value="CBS-domain pair"/>
    <property type="match status" value="1"/>
</dbReference>
<keyword evidence="1" id="KW-0547">Nucleotide-binding</keyword>
<comment type="caution">
    <text evidence="4">The sequence shown here is derived from an EMBL/GenBank/DDBJ whole genome shotgun (WGS) entry which is preliminary data.</text>
</comment>
<evidence type="ECO:0000313" key="5">
    <source>
        <dbReference type="Proteomes" id="UP000012589"/>
    </source>
</evidence>
<dbReference type="AlphaFoldDB" id="N2AXH0"/>
<evidence type="ECO:0000256" key="2">
    <source>
        <dbReference type="ARBA" id="ARBA00022840"/>
    </source>
</evidence>
<dbReference type="STRING" id="1235802.C823_01218"/>
<evidence type="ECO:0000259" key="3">
    <source>
        <dbReference type="SMART" id="SM00764"/>
    </source>
</evidence>
<accession>N2AXH0</accession>
<sequence>MERRDIAQLAICEIKDEAETISCDELRQLYLEKTSEIIYIIKNKQLYGIICLKEVLHKIEYSRQIKINKSFTVLVGHNIVKAYRIFAAKGIKKLPVVNKMGELIGEYSKWDDLLFIKRNQRMLMNGEGSKKILELYDTIYVVKPIENKQSFFGLLIKCLIDSGIKYEILHKEQIVNKILENACFIFVDEDEKIGTECLIEINLSLYDKQKHYLDNKNKLVNMKYHSKLTTYKSLLIKIMQENELYNMKIIKPEFIYGNQVDDLASIFFSELVKKGVKCFCLISENLEGTDKLSEYTEKFNEEIKERLKKYPLSIKEPWPKKNQNPDFYDDLYQNEDYITEKAQKEIFGESAVYDKSSVYGKYFNARNGRRITCFQPEENVGTIYLFGKCMILGTLVEDQYTIASILQKNLIEKEYLYRVENYGDLASPYKLDEKLEEIGQFCKNDIVIYFPTDLSRQFVNIPQISWNQIFERHRIPSTWVTDSFIHENHKANQVVAGDILEIVEPYLSKGTISNHQKVQFNVYDIMKKYIEYKYWNKYFADCNKKFIGQSRGALTMDCDPFDKRHRYLIEQAGQQVDFLILFITENDGYRSCLFPFEQRFKMVVEGTMDLKNIMIVPSGLFDLLGTNFPRNLIKTEQRVYDYSRYYINRFVDYIARPLHITRCFVEKEPEQEIVKMFNEVMKEILPQKEISCIEIPLIPDNNDSNTSQIQKNLRKEEYENAFKMMVETTKQSCMELAGLV</sequence>
<dbReference type="EMBL" id="AQFT01000038">
    <property type="protein sequence ID" value="EMZ33937.1"/>
    <property type="molecule type" value="Genomic_DNA"/>
</dbReference>
<name>N2AXH0_9FIRM</name>
<dbReference type="Gene3D" id="3.40.50.620">
    <property type="entry name" value="HUPs"/>
    <property type="match status" value="1"/>
</dbReference>
<dbReference type="PATRIC" id="fig|1235802.3.peg.1303"/>
<dbReference type="InterPro" id="IPR005216">
    <property type="entry name" value="Citrate_lyase_ligase"/>
</dbReference>
<evidence type="ECO:0000313" key="4">
    <source>
        <dbReference type="EMBL" id="EMZ33937.1"/>
    </source>
</evidence>
<evidence type="ECO:0000256" key="1">
    <source>
        <dbReference type="ARBA" id="ARBA00022741"/>
    </source>
</evidence>
<dbReference type="HOGENOM" id="CLU_346410_0_0_9"/>
<dbReference type="InterPro" id="IPR046342">
    <property type="entry name" value="CBS_dom_sf"/>
</dbReference>
<dbReference type="InterPro" id="IPR014729">
    <property type="entry name" value="Rossmann-like_a/b/a_fold"/>
</dbReference>
<keyword evidence="2" id="KW-0067">ATP-binding</keyword>
<dbReference type="eggNOG" id="COG3053">
    <property type="taxonomic scope" value="Bacteria"/>
</dbReference>
<dbReference type="Pfam" id="PF08218">
    <property type="entry name" value="Citrate_ly_lig"/>
    <property type="match status" value="1"/>
</dbReference>
<gene>
    <name evidence="4" type="ORF">C823_01218</name>
</gene>
<feature type="domain" description="Citrate lyase ligase C-terminal" evidence="3">
    <location>
        <begin position="551"/>
        <end position="733"/>
    </location>
</feature>
<dbReference type="Gene3D" id="3.10.580.10">
    <property type="entry name" value="CBS-domain"/>
    <property type="match status" value="1"/>
</dbReference>
<dbReference type="InterPro" id="IPR013166">
    <property type="entry name" value="Citrate_lyase_ligase_C"/>
</dbReference>
<reference evidence="4 5" key="1">
    <citation type="journal article" date="2014" name="Genome Announc.">
        <title>Draft genome sequences of the altered schaedler flora, a defined bacterial community from gnotobiotic mice.</title>
        <authorList>
            <person name="Wannemuehler M.J."/>
            <person name="Overstreet A.M."/>
            <person name="Ward D.V."/>
            <person name="Phillips G.J."/>
        </authorList>
    </citation>
    <scope>NUCLEOTIDE SEQUENCE [LARGE SCALE GENOMIC DNA]</scope>
    <source>
        <strain evidence="4 5">ASF492</strain>
    </source>
</reference>
<dbReference type="SUPFAM" id="SSF52374">
    <property type="entry name" value="Nucleotidylyl transferase"/>
    <property type="match status" value="1"/>
</dbReference>
<proteinExistence type="predicted"/>
<dbReference type="PANTHER" id="PTHR40599">
    <property type="entry name" value="[CITRATE [PRO-3S]-LYASE] LIGASE"/>
    <property type="match status" value="1"/>
</dbReference>
<dbReference type="GO" id="GO:0008771">
    <property type="term" value="F:[citrate (pro-3S)-lyase] ligase activity"/>
    <property type="evidence" value="ECO:0007669"/>
    <property type="project" value="InterPro"/>
</dbReference>
<dbReference type="PANTHER" id="PTHR40599:SF1">
    <property type="entry name" value="[CITRATE [PRO-3S]-LYASE] LIGASE"/>
    <property type="match status" value="1"/>
</dbReference>
<organism evidence="4 5">
    <name type="scientific">Eubacterium plexicaudatum ASF492</name>
    <dbReference type="NCBI Taxonomy" id="1235802"/>
    <lineage>
        <taxon>Bacteria</taxon>
        <taxon>Bacillati</taxon>
        <taxon>Bacillota</taxon>
        <taxon>Clostridia</taxon>
        <taxon>Eubacteriales</taxon>
        <taxon>Eubacteriaceae</taxon>
        <taxon>Eubacterium</taxon>
    </lineage>
</organism>
<keyword evidence="5" id="KW-1185">Reference proteome</keyword>